<dbReference type="SUPFAM" id="SSF54593">
    <property type="entry name" value="Glyoxalase/Bleomycin resistance protein/Dihydroxybiphenyl dioxygenase"/>
    <property type="match status" value="1"/>
</dbReference>
<proteinExistence type="predicted"/>
<accession>A0ABT9ZIH7</accession>
<dbReference type="PANTHER" id="PTHR33990">
    <property type="entry name" value="PROTEIN YJDN-RELATED"/>
    <property type="match status" value="1"/>
</dbReference>
<name>A0ABT9ZIH7_9BACI</name>
<feature type="domain" description="PhnB-like" evidence="1">
    <location>
        <begin position="7"/>
        <end position="129"/>
    </location>
</feature>
<keyword evidence="3" id="KW-1185">Reference proteome</keyword>
<dbReference type="Pfam" id="PF06983">
    <property type="entry name" value="3-dmu-9_3-mt"/>
    <property type="match status" value="1"/>
</dbReference>
<evidence type="ECO:0000313" key="3">
    <source>
        <dbReference type="Proteomes" id="UP001234495"/>
    </source>
</evidence>
<reference evidence="2 3" key="1">
    <citation type="submission" date="2023-07" db="EMBL/GenBank/DDBJ databases">
        <title>Genomic Encyclopedia of Type Strains, Phase IV (KMG-IV): sequencing the most valuable type-strain genomes for metagenomic binning, comparative biology and taxonomic classification.</title>
        <authorList>
            <person name="Goeker M."/>
        </authorList>
    </citation>
    <scope>NUCLEOTIDE SEQUENCE [LARGE SCALE GENOMIC DNA]</scope>
    <source>
        <strain evidence="2 3">DSM 29005</strain>
    </source>
</reference>
<dbReference type="Proteomes" id="UP001234495">
    <property type="component" value="Unassembled WGS sequence"/>
</dbReference>
<sequence length="134" mass="14966">MKATVIPFIMSEDARTQADYYKQVFGGEILAESTFGQVEGTPEEAKDKIMFLSMTIAGSNTLNMADSFEPVSGNHIELSLSFEDEKEARHTFEALSNSGCTVKYPFTYQPWDAFFGEVIDKFGVTWQIVTQPAI</sequence>
<evidence type="ECO:0000313" key="2">
    <source>
        <dbReference type="EMBL" id="MDQ0232073.1"/>
    </source>
</evidence>
<dbReference type="RefSeq" id="WP_307344065.1">
    <property type="nucleotide sequence ID" value="NZ_JAUSUD010000017.1"/>
</dbReference>
<dbReference type="InterPro" id="IPR028973">
    <property type="entry name" value="PhnB-like"/>
</dbReference>
<dbReference type="Gene3D" id="3.10.180.10">
    <property type="entry name" value="2,3-Dihydroxybiphenyl 1,2-Dioxygenase, domain 1"/>
    <property type="match status" value="1"/>
</dbReference>
<comment type="caution">
    <text evidence="2">The sequence shown here is derived from an EMBL/GenBank/DDBJ whole genome shotgun (WGS) entry which is preliminary data.</text>
</comment>
<dbReference type="InterPro" id="IPR029068">
    <property type="entry name" value="Glyas_Bleomycin-R_OHBP_Dase"/>
</dbReference>
<evidence type="ECO:0000259" key="1">
    <source>
        <dbReference type="Pfam" id="PF06983"/>
    </source>
</evidence>
<protein>
    <submittedName>
        <fullName evidence="2">PhnB protein</fullName>
    </submittedName>
</protein>
<organism evidence="2 3">
    <name type="scientific">Metabacillus malikii</name>
    <dbReference type="NCBI Taxonomy" id="1504265"/>
    <lineage>
        <taxon>Bacteria</taxon>
        <taxon>Bacillati</taxon>
        <taxon>Bacillota</taxon>
        <taxon>Bacilli</taxon>
        <taxon>Bacillales</taxon>
        <taxon>Bacillaceae</taxon>
        <taxon>Metabacillus</taxon>
    </lineage>
</organism>
<dbReference type="PANTHER" id="PTHR33990:SF1">
    <property type="entry name" value="PROTEIN YJDN"/>
    <property type="match status" value="1"/>
</dbReference>
<dbReference type="EMBL" id="JAUSUD010000017">
    <property type="protein sequence ID" value="MDQ0232073.1"/>
    <property type="molecule type" value="Genomic_DNA"/>
</dbReference>
<gene>
    <name evidence="2" type="ORF">J2S19_003358</name>
</gene>